<organism evidence="4 5">
    <name type="scientific">Tenacibaculum platacis</name>
    <dbReference type="NCBI Taxonomy" id="3137852"/>
    <lineage>
        <taxon>Bacteria</taxon>
        <taxon>Pseudomonadati</taxon>
        <taxon>Bacteroidota</taxon>
        <taxon>Flavobacteriia</taxon>
        <taxon>Flavobacteriales</taxon>
        <taxon>Flavobacteriaceae</taxon>
        <taxon>Tenacibaculum</taxon>
    </lineage>
</organism>
<keyword evidence="1 2" id="KW-0238">DNA-binding</keyword>
<comment type="caution">
    <text evidence="4">The sequence shown here is derived from an EMBL/GenBank/DDBJ whole genome shotgun (WGS) entry which is preliminary data.</text>
</comment>
<reference evidence="4 5" key="1">
    <citation type="submission" date="2024-05" db="EMBL/GenBank/DDBJ databases">
        <authorList>
            <person name="Duchaud E."/>
        </authorList>
    </citation>
    <scope>NUCLEOTIDE SEQUENCE [LARGE SCALE GENOMIC DNA]</scope>
    <source>
        <strain evidence="4">Ena-SAMPLE-TAB-13-05-2024-13:56:06:370-140302</strain>
    </source>
</reference>
<feature type="domain" description="HTH tetR-type" evidence="3">
    <location>
        <begin position="1"/>
        <end position="61"/>
    </location>
</feature>
<evidence type="ECO:0000256" key="1">
    <source>
        <dbReference type="ARBA" id="ARBA00023125"/>
    </source>
</evidence>
<dbReference type="InterPro" id="IPR001647">
    <property type="entry name" value="HTH_TetR"/>
</dbReference>
<protein>
    <submittedName>
        <fullName evidence="4">TetR/AcrR family transcriptional regulator</fullName>
    </submittedName>
</protein>
<dbReference type="Proteomes" id="UP001497416">
    <property type="component" value="Unassembled WGS sequence"/>
</dbReference>
<dbReference type="Pfam" id="PF13972">
    <property type="entry name" value="TetR"/>
    <property type="match status" value="1"/>
</dbReference>
<dbReference type="InterPro" id="IPR009057">
    <property type="entry name" value="Homeodomain-like_sf"/>
</dbReference>
<keyword evidence="5" id="KW-1185">Reference proteome</keyword>
<dbReference type="InterPro" id="IPR025722">
    <property type="entry name" value="TetR"/>
</dbReference>
<evidence type="ECO:0000313" key="5">
    <source>
        <dbReference type="Proteomes" id="UP001497416"/>
    </source>
</evidence>
<dbReference type="EMBL" id="CAXIXY010000004">
    <property type="protein sequence ID" value="CAL2087314.1"/>
    <property type="molecule type" value="Genomic_DNA"/>
</dbReference>
<dbReference type="Pfam" id="PF00440">
    <property type="entry name" value="TetR_N"/>
    <property type="match status" value="1"/>
</dbReference>
<dbReference type="PROSITE" id="PS50977">
    <property type="entry name" value="HTH_TETR_2"/>
    <property type="match status" value="1"/>
</dbReference>
<accession>A0ABM9P1Y6</accession>
<evidence type="ECO:0000313" key="4">
    <source>
        <dbReference type="EMBL" id="CAL2087314.1"/>
    </source>
</evidence>
<feature type="DNA-binding region" description="H-T-H motif" evidence="2">
    <location>
        <begin position="24"/>
        <end position="43"/>
    </location>
</feature>
<proteinExistence type="predicted"/>
<dbReference type="SUPFAM" id="SSF46689">
    <property type="entry name" value="Homeodomain-like"/>
    <property type="match status" value="1"/>
</dbReference>
<dbReference type="Gene3D" id="1.10.357.10">
    <property type="entry name" value="Tetracycline Repressor, domain 2"/>
    <property type="match status" value="1"/>
</dbReference>
<dbReference type="RefSeq" id="WP_348712339.1">
    <property type="nucleotide sequence ID" value="NZ_CAXIXY010000004.1"/>
</dbReference>
<dbReference type="PRINTS" id="PR00455">
    <property type="entry name" value="HTHTETR"/>
</dbReference>
<sequence>MTTKQKILTTSLQLFNTIGYANISSKTISETIGISYGNLCYHFPKKDDIVMRLHQNFLDEMDESMLNLKGEIFEFDFMLRSLENLMNLTYKYRFLLLNGYDITLKHLPIKQRTMERSKVYSNIIYKISKFLIENGYMHDNLSDKQLKLKLHGLLIIFNSWVADKAVFSELAFEENKDHTKYYIQLLFSMISSALTKKGIKAFSTAYDRILNKNIQD</sequence>
<evidence type="ECO:0000256" key="2">
    <source>
        <dbReference type="PROSITE-ProRule" id="PRU00335"/>
    </source>
</evidence>
<name>A0ABM9P1Y6_9FLAO</name>
<evidence type="ECO:0000259" key="3">
    <source>
        <dbReference type="PROSITE" id="PS50977"/>
    </source>
</evidence>
<gene>
    <name evidence="4" type="ORF">T190607A01A_20786</name>
</gene>